<dbReference type="InterPro" id="IPR058718">
    <property type="entry name" value="Agl6_TM_C"/>
</dbReference>
<keyword evidence="5" id="KW-0808">Transferase</keyword>
<evidence type="ECO:0000259" key="3">
    <source>
        <dbReference type="Pfam" id="PF00535"/>
    </source>
</evidence>
<feature type="domain" description="Low-salt glycan biosynthesis hexosyltransferase Agl6 C-terminal transmembrane region" evidence="4">
    <location>
        <begin position="330"/>
        <end position="411"/>
    </location>
</feature>
<dbReference type="EMBL" id="JBHMAJ010000006">
    <property type="protein sequence ID" value="MFB9824030.1"/>
    <property type="molecule type" value="Genomic_DNA"/>
</dbReference>
<feature type="transmembrane region" description="Helical" evidence="2">
    <location>
        <begin position="387"/>
        <end position="411"/>
    </location>
</feature>
<protein>
    <submittedName>
        <fullName evidence="5">Glycosyltransferase</fullName>
        <ecNumber evidence="5">2.4.-.-</ecNumber>
    </submittedName>
</protein>
<dbReference type="AlphaFoldDB" id="A0ABD5MNJ0"/>
<dbReference type="GO" id="GO:0016757">
    <property type="term" value="F:glycosyltransferase activity"/>
    <property type="evidence" value="ECO:0007669"/>
    <property type="project" value="UniProtKB-KW"/>
</dbReference>
<evidence type="ECO:0000313" key="6">
    <source>
        <dbReference type="Proteomes" id="UP001589595"/>
    </source>
</evidence>
<keyword evidence="6" id="KW-1185">Reference proteome</keyword>
<evidence type="ECO:0000259" key="4">
    <source>
        <dbReference type="Pfam" id="PF26629"/>
    </source>
</evidence>
<feature type="transmembrane region" description="Helical" evidence="2">
    <location>
        <begin position="269"/>
        <end position="293"/>
    </location>
</feature>
<dbReference type="Pfam" id="PF00535">
    <property type="entry name" value="Glycos_transf_2"/>
    <property type="match status" value="1"/>
</dbReference>
<dbReference type="PANTHER" id="PTHR48090:SF7">
    <property type="entry name" value="RFBJ PROTEIN"/>
    <property type="match status" value="1"/>
</dbReference>
<name>A0ABD5MNJ0_9EURY</name>
<dbReference type="CDD" id="cd04179">
    <property type="entry name" value="DPM_DPG-synthase_like"/>
    <property type="match status" value="1"/>
</dbReference>
<dbReference type="EC" id="2.4.-.-" evidence="5"/>
<organism evidence="5 6">
    <name type="scientific">Halobaculum roseum</name>
    <dbReference type="NCBI Taxonomy" id="2175149"/>
    <lineage>
        <taxon>Archaea</taxon>
        <taxon>Methanobacteriati</taxon>
        <taxon>Methanobacteriota</taxon>
        <taxon>Stenosarchaea group</taxon>
        <taxon>Halobacteria</taxon>
        <taxon>Halobacteriales</taxon>
        <taxon>Haloferacaceae</taxon>
        <taxon>Halobaculum</taxon>
    </lineage>
</organism>
<keyword evidence="5" id="KW-0328">Glycosyltransferase</keyword>
<dbReference type="PANTHER" id="PTHR48090">
    <property type="entry name" value="UNDECAPRENYL-PHOSPHATE 4-DEOXY-4-FORMAMIDO-L-ARABINOSE TRANSFERASE-RELATED"/>
    <property type="match status" value="1"/>
</dbReference>
<gene>
    <name evidence="5" type="ORF">ACFFOL_07580</name>
</gene>
<keyword evidence="2" id="KW-1133">Transmembrane helix</keyword>
<dbReference type="Gene3D" id="3.90.550.10">
    <property type="entry name" value="Spore Coat Polysaccharide Biosynthesis Protein SpsA, Chain A"/>
    <property type="match status" value="1"/>
</dbReference>
<dbReference type="RefSeq" id="WP_222922789.1">
    <property type="nucleotide sequence ID" value="NZ_CP082286.1"/>
</dbReference>
<feature type="transmembrane region" description="Helical" evidence="2">
    <location>
        <begin position="305"/>
        <end position="327"/>
    </location>
</feature>
<proteinExistence type="predicted"/>
<feature type="domain" description="Glycosyltransferase 2-like" evidence="3">
    <location>
        <begin position="47"/>
        <end position="206"/>
    </location>
</feature>
<evidence type="ECO:0000256" key="2">
    <source>
        <dbReference type="SAM" id="Phobius"/>
    </source>
</evidence>
<dbReference type="InterPro" id="IPR001173">
    <property type="entry name" value="Glyco_trans_2-like"/>
</dbReference>
<dbReference type="GeneID" id="67210139"/>
<evidence type="ECO:0000256" key="1">
    <source>
        <dbReference type="SAM" id="MobiDB-lite"/>
    </source>
</evidence>
<evidence type="ECO:0000313" key="5">
    <source>
        <dbReference type="EMBL" id="MFB9824030.1"/>
    </source>
</evidence>
<sequence>MSEQSLEQRGGVDGAATDAVAEPDRSDERTAEELIVGEDSEVRPTLSVVMPTLNEEDGIGECIERIRTAVEELQEPTEILISDSSTDRTPEIAAEMGAIVVVPDEAGYGYAYQYAFARCRGDYIAIGDADTTYDFEELPKLYDLVESGEADMAMGSRLDGEIKPGAMPSLHQYVGNPLLTRFLNAFYKAGVSDAHSGMRVFSREAWDRMDCETDGMEFASEMIMEAGARDLEIAEEPITYHEREGEATLESFRDGWRHVRFMLENAPGYLFSAPGLLLAVAGAALMALAVSGLELGGGSFGVRTLMAGSLFVITGVQVASFGIYATLASDPIRRPKDAITEFVTGRFTLETGVFAGLVVFTVGAGLAGGMVLQWIATGYEAIPSVGASLLAFTAIVVGVQAVFGSFFIGIIQNA</sequence>
<comment type="caution">
    <text evidence="5">The sequence shown here is derived from an EMBL/GenBank/DDBJ whole genome shotgun (WGS) entry which is preliminary data.</text>
</comment>
<dbReference type="InterPro" id="IPR050256">
    <property type="entry name" value="Glycosyltransferase_2"/>
</dbReference>
<dbReference type="InterPro" id="IPR029044">
    <property type="entry name" value="Nucleotide-diphossugar_trans"/>
</dbReference>
<keyword evidence="2" id="KW-0812">Transmembrane</keyword>
<accession>A0ABD5MNJ0</accession>
<feature type="transmembrane region" description="Helical" evidence="2">
    <location>
        <begin position="347"/>
        <end position="375"/>
    </location>
</feature>
<keyword evidence="2" id="KW-0472">Membrane</keyword>
<feature type="region of interest" description="Disordered" evidence="1">
    <location>
        <begin position="1"/>
        <end position="38"/>
    </location>
</feature>
<dbReference type="Pfam" id="PF26629">
    <property type="entry name" value="GT2_TM_C"/>
    <property type="match status" value="1"/>
</dbReference>
<reference evidence="5" key="1">
    <citation type="submission" date="2024-09" db="EMBL/GenBank/DDBJ databases">
        <authorList>
            <person name="Sun Q."/>
        </authorList>
    </citation>
    <scope>NUCLEOTIDE SEQUENCE [LARGE SCALE GENOMIC DNA]</scope>
    <source>
        <strain evidence="5">JCM 31273</strain>
    </source>
</reference>
<feature type="compositionally biased region" description="Basic and acidic residues" evidence="1">
    <location>
        <begin position="22"/>
        <end position="32"/>
    </location>
</feature>
<dbReference type="SUPFAM" id="SSF53448">
    <property type="entry name" value="Nucleotide-diphospho-sugar transferases"/>
    <property type="match status" value="1"/>
</dbReference>
<dbReference type="Proteomes" id="UP001589595">
    <property type="component" value="Unassembled WGS sequence"/>
</dbReference>